<feature type="region of interest" description="Disordered" evidence="2">
    <location>
        <begin position="767"/>
        <end position="787"/>
    </location>
</feature>
<keyword evidence="5" id="KW-1185">Reference proteome</keyword>
<evidence type="ECO:0000256" key="1">
    <source>
        <dbReference type="SAM" id="Coils"/>
    </source>
</evidence>
<keyword evidence="3" id="KW-1133">Transmembrane helix</keyword>
<comment type="caution">
    <text evidence="4">The sequence shown here is derived from an EMBL/GenBank/DDBJ whole genome shotgun (WGS) entry which is preliminary data.</text>
</comment>
<dbReference type="GO" id="GO:0008168">
    <property type="term" value="F:methyltransferase activity"/>
    <property type="evidence" value="ECO:0007669"/>
    <property type="project" value="UniProtKB-KW"/>
</dbReference>
<dbReference type="STRING" id="2082308.A0A2K1QMW4"/>
<feature type="region of interest" description="Disordered" evidence="2">
    <location>
        <begin position="183"/>
        <end position="304"/>
    </location>
</feature>
<sequence length="1149" mass="127407">MLPPQLRAGPATSLRRVSVSSIRTASLAARLPAASDPPHSVQKRSYFWRSRHCWDSHLDPTYHEYQRKRHQRVRAALRDALRRRTKWQMPLPFSKILGTRAASHWSRSNLRKWPQLEEELRRKGKNEQDYELSPGEKRWRKQMQAMKDYVNANPYRAVFGKPFEPFWSPSMWGLSTPSWVKEDSSAGLREHDTKIDQQSEDHSEARESTRQDHVLKASGGATRAPPQNPNRYVESSSFSYTSTKQPGQPNVIKASSTTWDSASNETTHSHYDPVSGRMIAAPSSGSSVGTPAAPPTSAPDPTLAKTATAGIVDPNVVKPSAAVETPSRKVTAGVAAATRFTLRKIGSSTESKLSVLPNHDVDFLTADTIRASMGKIRQVGSTSTQTSKPDRATLNNDFDARFKEITAQIEDARTQLAEAKAKSSLQNLKTRGRTTLQPALDRVNARSDTQKSRIKDALAVLDGHTSTSTTVEPQQQDDPADDGYSRDPIGLQLTYENETKAVAKKDRPDLAREIEDKTMESAPQDDGYTQEPVGLQTTYAVEREGVRKNERAALADEILGTHSEDEQHSDGYTEKPIGLQSSYAEEREAVAKQARPDIAQEIISKPLEDSDAPDGYTKQPIGLQTTYANERKAVAKGDRPALEDEMERNAKIAVEAQLGLAGQYVDGYTNKPVGLETSYQKEREACDKGRRASLEDELKMMNGQHKARGQNAKLPPSLGFLNPRDSTSKRLDSVDTHKIQQQAAAREMLDSEITAQKHAMKMYEARHAHSSKSDSEKPGSAITKGEGDMDLNVTKFAHRNNWYKQNNSLRMSSRVDDDLVASIVKICRENGLSQHGDYAKFQQELKDKVESLESRVAEQDKKLQETRLLGTRRELSKEKQALVGKSEQATQTVTTPLQTASSFSAEWADPPSYKILAYDLNKTWSADSMQIVTTTARFSDNEVPISVPQALSSVTEPARFVTHFSNLQKEGYQAIHASGNLLVLRRVKMAPRGGIEVPAQPEKALTGDKMVNPVDGTARHTPIETATGNYASPTGFVNHDPVFPVEKPADAGPSIGAAETSAGEDGVYYRHFPRVRRQEAVFSGWGRYRDEEHHRNRGQKSRARRAAWKRRVKFAFSVGLTSAALVYALGVGAELAKGEKQRRNEVVGV</sequence>
<feature type="compositionally biased region" description="Basic and acidic residues" evidence="2">
    <location>
        <begin position="183"/>
        <end position="215"/>
    </location>
</feature>
<dbReference type="EMBL" id="NKHZ01000058">
    <property type="protein sequence ID" value="PNS16322.1"/>
    <property type="molecule type" value="Genomic_DNA"/>
</dbReference>
<feature type="region of interest" description="Disordered" evidence="2">
    <location>
        <begin position="463"/>
        <end position="488"/>
    </location>
</feature>
<dbReference type="OrthoDB" id="3946750at2759"/>
<feature type="compositionally biased region" description="Basic and acidic residues" evidence="2">
    <location>
        <begin position="767"/>
        <end position="777"/>
    </location>
</feature>
<dbReference type="InParanoid" id="A0A2K1QMW4"/>
<keyword evidence="4" id="KW-0808">Transferase</keyword>
<dbReference type="AlphaFoldDB" id="A0A2K1QMW4"/>
<name>A0A2K1QMW4_9PEZI</name>
<feature type="transmembrane region" description="Helical" evidence="3">
    <location>
        <begin position="1114"/>
        <end position="1133"/>
    </location>
</feature>
<proteinExistence type="predicted"/>
<dbReference type="GO" id="GO:0032259">
    <property type="term" value="P:methylation"/>
    <property type="evidence" value="ECO:0007669"/>
    <property type="project" value="UniProtKB-KW"/>
</dbReference>
<accession>A0A2K1QMW4</accession>
<keyword evidence="3" id="KW-0812">Transmembrane</keyword>
<dbReference type="Proteomes" id="UP000243797">
    <property type="component" value="Unassembled WGS sequence"/>
</dbReference>
<feature type="compositionally biased region" description="Polar residues" evidence="2">
    <location>
        <begin position="464"/>
        <end position="477"/>
    </location>
</feature>
<keyword evidence="1" id="KW-0175">Coiled coil</keyword>
<keyword evidence="4" id="KW-0489">Methyltransferase</keyword>
<reference evidence="4 5" key="1">
    <citation type="submission" date="2017-06" db="EMBL/GenBank/DDBJ databases">
        <title>Draft genome sequence of a variant of Elsinoe murrayae.</title>
        <authorList>
            <person name="Cheng Q."/>
        </authorList>
    </citation>
    <scope>NUCLEOTIDE SEQUENCE [LARGE SCALE GENOMIC DNA]</scope>
    <source>
        <strain evidence="4 5">CQ-2017a</strain>
    </source>
</reference>
<evidence type="ECO:0000313" key="4">
    <source>
        <dbReference type="EMBL" id="PNS16322.1"/>
    </source>
</evidence>
<protein>
    <submittedName>
        <fullName evidence="4">DNA (Cytosine-5)-methyltransferase 3</fullName>
    </submittedName>
</protein>
<feature type="compositionally biased region" description="Polar residues" evidence="2">
    <location>
        <begin position="229"/>
        <end position="266"/>
    </location>
</feature>
<evidence type="ECO:0000313" key="5">
    <source>
        <dbReference type="Proteomes" id="UP000243797"/>
    </source>
</evidence>
<gene>
    <name evidence="4" type="ORF">CAC42_6429</name>
</gene>
<evidence type="ECO:0000256" key="2">
    <source>
        <dbReference type="SAM" id="MobiDB-lite"/>
    </source>
</evidence>
<evidence type="ECO:0000256" key="3">
    <source>
        <dbReference type="SAM" id="Phobius"/>
    </source>
</evidence>
<keyword evidence="3" id="KW-0472">Membrane</keyword>
<feature type="coiled-coil region" evidence="1">
    <location>
        <begin position="842"/>
        <end position="869"/>
    </location>
</feature>
<organism evidence="4 5">
    <name type="scientific">Sphaceloma murrayae</name>
    <dbReference type="NCBI Taxonomy" id="2082308"/>
    <lineage>
        <taxon>Eukaryota</taxon>
        <taxon>Fungi</taxon>
        <taxon>Dikarya</taxon>
        <taxon>Ascomycota</taxon>
        <taxon>Pezizomycotina</taxon>
        <taxon>Dothideomycetes</taxon>
        <taxon>Dothideomycetidae</taxon>
        <taxon>Myriangiales</taxon>
        <taxon>Elsinoaceae</taxon>
        <taxon>Sphaceloma</taxon>
    </lineage>
</organism>